<feature type="transmembrane region" description="Helical" evidence="5">
    <location>
        <begin position="423"/>
        <end position="452"/>
    </location>
</feature>
<feature type="transmembrane region" description="Helical" evidence="5">
    <location>
        <begin position="295"/>
        <end position="318"/>
    </location>
</feature>
<sequence length="486" mass="52753">MESIKGFSLVNWIFVILGLICAFICPAFIQPWSTLTPAGVTIFFVFVGTLLMVIGSNSLIWPIFAAMAGLVAYGCTDGNAIAAALFSNGTVVMMLGVFPLSWALNESGFGYVVAHFLLTRKVLKGRPVLFTMVLFFALLVMAIFTSVFGALMFGLPLVKTLCKQAGYDTDSQYYKLCQVGTYMFATMGCMFFPFTNGMVFASLNSISTAFGAEVSTVAYTISGLVVDVVFIIIYVLMMKFVFRADMSKMANIDAGKLSSEGDNKVTKKQLVLVISFIIAALYSFVVALLPAGAAITIFLSRFGGSLWFCMIVAILCIVHMDGKPIMDIRRALKEGVDWNTLFAIGGFMMLGNYVSSEDSGIMGWLSQVFKPILGGIDNIFVLMLIVCLITIIVSNFFSNMMTVIIFGSVVGPFVANFTNINPVVIMTALVFCAWNAYLTVAANGTAPILLGYEGIDTKFIWTKGIIITIVYAVVAALLFTCMAMIL</sequence>
<evidence type="ECO:0008006" key="8">
    <source>
        <dbReference type="Google" id="ProtNLM"/>
    </source>
</evidence>
<reference evidence="6 7" key="1">
    <citation type="submission" date="2018-08" db="EMBL/GenBank/DDBJ databases">
        <title>A genome reference for cultivated species of the human gut microbiota.</title>
        <authorList>
            <person name="Zou Y."/>
            <person name="Xue W."/>
            <person name="Luo G."/>
        </authorList>
    </citation>
    <scope>NUCLEOTIDE SEQUENCE [LARGE SCALE GENOMIC DNA]</scope>
    <source>
        <strain evidence="6 7">AM28-39</strain>
    </source>
</reference>
<evidence type="ECO:0000256" key="5">
    <source>
        <dbReference type="SAM" id="Phobius"/>
    </source>
</evidence>
<dbReference type="EMBL" id="QVFD01000009">
    <property type="protein sequence ID" value="RGC46228.1"/>
    <property type="molecule type" value="Genomic_DNA"/>
</dbReference>
<feature type="transmembrane region" description="Helical" evidence="5">
    <location>
        <begin position="41"/>
        <end position="73"/>
    </location>
</feature>
<dbReference type="AlphaFoldDB" id="A0A3E2XKL5"/>
<accession>A0A3E2XKL5</accession>
<dbReference type="RefSeq" id="WP_015513910.1">
    <property type="nucleotide sequence ID" value="NZ_JAMXUZ010000001.1"/>
</dbReference>
<dbReference type="GO" id="GO:0022857">
    <property type="term" value="F:transmembrane transporter activity"/>
    <property type="evidence" value="ECO:0007669"/>
    <property type="project" value="InterPro"/>
</dbReference>
<comment type="caution">
    <text evidence="6">The sequence shown here is derived from an EMBL/GenBank/DDBJ whole genome shotgun (WGS) entry which is preliminary data.</text>
</comment>
<keyword evidence="2 5" id="KW-0812">Transmembrane</keyword>
<evidence type="ECO:0000256" key="3">
    <source>
        <dbReference type="ARBA" id="ARBA00022989"/>
    </source>
</evidence>
<evidence type="ECO:0000256" key="4">
    <source>
        <dbReference type="ARBA" id="ARBA00023136"/>
    </source>
</evidence>
<feature type="transmembrane region" description="Helical" evidence="5">
    <location>
        <begin position="270"/>
        <end position="289"/>
    </location>
</feature>
<evidence type="ECO:0000256" key="2">
    <source>
        <dbReference type="ARBA" id="ARBA00022692"/>
    </source>
</evidence>
<protein>
    <recommendedName>
        <fullName evidence="8">SLC13 family permease</fullName>
    </recommendedName>
</protein>
<evidence type="ECO:0000313" key="7">
    <source>
        <dbReference type="Proteomes" id="UP000261231"/>
    </source>
</evidence>
<gene>
    <name evidence="6" type="ORF">DW747_10030</name>
</gene>
<feature type="transmembrane region" description="Helical" evidence="5">
    <location>
        <begin position="464"/>
        <end position="485"/>
    </location>
</feature>
<evidence type="ECO:0000313" key="6">
    <source>
        <dbReference type="EMBL" id="RGC46228.1"/>
    </source>
</evidence>
<feature type="transmembrane region" description="Helical" evidence="5">
    <location>
        <begin position="375"/>
        <end position="393"/>
    </location>
</feature>
<dbReference type="Pfam" id="PF00939">
    <property type="entry name" value="Na_sulph_symp"/>
    <property type="match status" value="1"/>
</dbReference>
<feature type="transmembrane region" description="Helical" evidence="5">
    <location>
        <begin position="221"/>
        <end position="242"/>
    </location>
</feature>
<dbReference type="Proteomes" id="UP000261231">
    <property type="component" value="Unassembled WGS sequence"/>
</dbReference>
<feature type="transmembrane region" description="Helical" evidence="5">
    <location>
        <begin position="179"/>
        <end position="201"/>
    </location>
</feature>
<keyword evidence="4 5" id="KW-0472">Membrane</keyword>
<keyword evidence="3 5" id="KW-1133">Transmembrane helix</keyword>
<dbReference type="OrthoDB" id="5445144at2"/>
<feature type="transmembrane region" description="Helical" evidence="5">
    <location>
        <begin position="9"/>
        <end position="29"/>
    </location>
</feature>
<dbReference type="GO" id="GO:0016020">
    <property type="term" value="C:membrane"/>
    <property type="evidence" value="ECO:0007669"/>
    <property type="project" value="UniProtKB-SubCell"/>
</dbReference>
<feature type="transmembrane region" description="Helical" evidence="5">
    <location>
        <begin position="400"/>
        <end position="417"/>
    </location>
</feature>
<evidence type="ECO:0000256" key="1">
    <source>
        <dbReference type="ARBA" id="ARBA00004141"/>
    </source>
</evidence>
<feature type="transmembrane region" description="Helical" evidence="5">
    <location>
        <begin position="128"/>
        <end position="158"/>
    </location>
</feature>
<keyword evidence="7" id="KW-1185">Reference proteome</keyword>
<proteinExistence type="predicted"/>
<dbReference type="InterPro" id="IPR001898">
    <property type="entry name" value="SLC13A/DASS"/>
</dbReference>
<comment type="subcellular location">
    <subcellularLocation>
        <location evidence="1">Membrane</location>
        <topology evidence="1">Multi-pass membrane protein</topology>
    </subcellularLocation>
</comment>
<feature type="transmembrane region" description="Helical" evidence="5">
    <location>
        <begin position="80"/>
        <end position="102"/>
    </location>
</feature>
<name>A0A3E2XKL5_9FIRM</name>
<feature type="transmembrane region" description="Helical" evidence="5">
    <location>
        <begin position="338"/>
        <end position="355"/>
    </location>
</feature>
<organism evidence="6 7">
    <name type="scientific">Coprococcus catus</name>
    <dbReference type="NCBI Taxonomy" id="116085"/>
    <lineage>
        <taxon>Bacteria</taxon>
        <taxon>Bacillati</taxon>
        <taxon>Bacillota</taxon>
        <taxon>Clostridia</taxon>
        <taxon>Lachnospirales</taxon>
        <taxon>Lachnospiraceae</taxon>
        <taxon>Coprococcus</taxon>
    </lineage>
</organism>